<name>A0A8C4B3X8_9TELE</name>
<dbReference type="Ensembl" id="ENSDCDT00010055647.1">
    <property type="protein sequence ID" value="ENSDCDP00010045466.1"/>
    <property type="gene ID" value="ENSDCDG00010028012.1"/>
</dbReference>
<keyword evidence="6 11" id="KW-0106">Calcium</keyword>
<feature type="region of interest" description="Disordered" evidence="12">
    <location>
        <begin position="772"/>
        <end position="794"/>
    </location>
</feature>
<feature type="domain" description="Cadherin" evidence="15">
    <location>
        <begin position="457"/>
        <end position="566"/>
    </location>
</feature>
<keyword evidence="10" id="KW-0325">Glycoprotein</keyword>
<feature type="compositionally biased region" description="Basic and acidic residues" evidence="12">
    <location>
        <begin position="723"/>
        <end position="741"/>
    </location>
</feature>
<dbReference type="Ensembl" id="ENSDCDT00010055645.1">
    <property type="protein sequence ID" value="ENSDCDP00010045464.1"/>
    <property type="gene ID" value="ENSDCDG00010028012.1"/>
</dbReference>
<keyword evidence="7" id="KW-0130">Cell adhesion</keyword>
<dbReference type="SMART" id="SM00112">
    <property type="entry name" value="CA"/>
    <property type="match status" value="6"/>
</dbReference>
<evidence type="ECO:0000256" key="6">
    <source>
        <dbReference type="ARBA" id="ARBA00022837"/>
    </source>
</evidence>
<dbReference type="PANTHER" id="PTHR24028:SF46">
    <property type="entry name" value="PROTOCADHERIN-8"/>
    <property type="match status" value="1"/>
</dbReference>
<dbReference type="InterPro" id="IPR015919">
    <property type="entry name" value="Cadherin-like_sf"/>
</dbReference>
<dbReference type="SUPFAM" id="SSF49313">
    <property type="entry name" value="Cadherin-like"/>
    <property type="match status" value="6"/>
</dbReference>
<dbReference type="Proteomes" id="UP000694580">
    <property type="component" value="Chromosome 9"/>
</dbReference>
<dbReference type="CDD" id="cd11304">
    <property type="entry name" value="Cadherin_repeat"/>
    <property type="match status" value="6"/>
</dbReference>
<feature type="transmembrane region" description="Helical" evidence="13">
    <location>
        <begin position="691"/>
        <end position="715"/>
    </location>
</feature>
<dbReference type="OrthoDB" id="6252479at2759"/>
<dbReference type="FunFam" id="2.60.40.60:FF:000007">
    <property type="entry name" value="Protocadherin alpha 2"/>
    <property type="match status" value="1"/>
</dbReference>
<dbReference type="InterPro" id="IPR002126">
    <property type="entry name" value="Cadherin-like_dom"/>
</dbReference>
<evidence type="ECO:0000313" key="16">
    <source>
        <dbReference type="Ensembl" id="ENSDCDP00010045464.1"/>
    </source>
</evidence>
<evidence type="ECO:0000256" key="8">
    <source>
        <dbReference type="ARBA" id="ARBA00022989"/>
    </source>
</evidence>
<dbReference type="PANTHER" id="PTHR24028">
    <property type="entry name" value="CADHERIN-87A"/>
    <property type="match status" value="1"/>
</dbReference>
<keyword evidence="5" id="KW-0677">Repeat</keyword>
<evidence type="ECO:0000256" key="9">
    <source>
        <dbReference type="ARBA" id="ARBA00023136"/>
    </source>
</evidence>
<dbReference type="GeneTree" id="ENSGT00940000155219"/>
<dbReference type="GO" id="GO:0007156">
    <property type="term" value="P:homophilic cell adhesion via plasma membrane adhesion molecules"/>
    <property type="evidence" value="ECO:0007669"/>
    <property type="project" value="InterPro"/>
</dbReference>
<dbReference type="Gene3D" id="2.60.40.60">
    <property type="entry name" value="Cadherins"/>
    <property type="match status" value="6"/>
</dbReference>
<dbReference type="PROSITE" id="PS00232">
    <property type="entry name" value="CADHERIN_1"/>
    <property type="match status" value="2"/>
</dbReference>
<feature type="domain" description="Cadherin" evidence="15">
    <location>
        <begin position="238"/>
        <end position="345"/>
    </location>
</feature>
<evidence type="ECO:0000256" key="7">
    <source>
        <dbReference type="ARBA" id="ARBA00022889"/>
    </source>
</evidence>
<gene>
    <name evidence="16" type="primary">PCDH8</name>
</gene>
<dbReference type="InterPro" id="IPR050174">
    <property type="entry name" value="Protocadherin/Cadherin-CA"/>
</dbReference>
<dbReference type="InterPro" id="IPR013164">
    <property type="entry name" value="Cadherin_N"/>
</dbReference>
<dbReference type="GO" id="GO:0005509">
    <property type="term" value="F:calcium ion binding"/>
    <property type="evidence" value="ECO:0007669"/>
    <property type="project" value="UniProtKB-UniRule"/>
</dbReference>
<dbReference type="GO" id="GO:0009653">
    <property type="term" value="P:anatomical structure morphogenesis"/>
    <property type="evidence" value="ECO:0007669"/>
    <property type="project" value="UniProtKB-ARBA"/>
</dbReference>
<feature type="domain" description="Cadherin" evidence="15">
    <location>
        <begin position="129"/>
        <end position="237"/>
    </location>
</feature>
<reference evidence="16 17" key="1">
    <citation type="submission" date="2020-06" db="EMBL/GenBank/DDBJ databases">
        <authorList>
            <consortium name="Wellcome Sanger Institute Data Sharing"/>
        </authorList>
    </citation>
    <scope>NUCLEOTIDE SEQUENCE [LARGE SCALE GENOMIC DNA]</scope>
</reference>
<keyword evidence="9 13" id="KW-0472">Membrane</keyword>
<keyword evidence="8 13" id="KW-1133">Transmembrane helix</keyword>
<proteinExistence type="predicted"/>
<keyword evidence="3 13" id="KW-0812">Transmembrane</keyword>
<dbReference type="AlphaFoldDB" id="A0A8C4B3X8"/>
<evidence type="ECO:0000259" key="15">
    <source>
        <dbReference type="PROSITE" id="PS50268"/>
    </source>
</evidence>
<organism evidence="16 17">
    <name type="scientific">Denticeps clupeoides</name>
    <name type="common">denticle herring</name>
    <dbReference type="NCBI Taxonomy" id="299321"/>
    <lineage>
        <taxon>Eukaryota</taxon>
        <taxon>Metazoa</taxon>
        <taxon>Chordata</taxon>
        <taxon>Craniata</taxon>
        <taxon>Vertebrata</taxon>
        <taxon>Euteleostomi</taxon>
        <taxon>Actinopterygii</taxon>
        <taxon>Neopterygii</taxon>
        <taxon>Teleostei</taxon>
        <taxon>Clupei</taxon>
        <taxon>Clupeiformes</taxon>
        <taxon>Denticipitoidei</taxon>
        <taxon>Denticipitidae</taxon>
        <taxon>Denticeps</taxon>
    </lineage>
</organism>
<evidence type="ECO:0000256" key="14">
    <source>
        <dbReference type="SAM" id="SignalP"/>
    </source>
</evidence>
<dbReference type="InterPro" id="IPR020894">
    <property type="entry name" value="Cadherin_CS"/>
</dbReference>
<feature type="domain" description="Cadherin" evidence="15">
    <location>
        <begin position="28"/>
        <end position="128"/>
    </location>
</feature>
<evidence type="ECO:0000256" key="5">
    <source>
        <dbReference type="ARBA" id="ARBA00022737"/>
    </source>
</evidence>
<feature type="region of interest" description="Disordered" evidence="12">
    <location>
        <begin position="719"/>
        <end position="741"/>
    </location>
</feature>
<evidence type="ECO:0000256" key="2">
    <source>
        <dbReference type="ARBA" id="ARBA00022475"/>
    </source>
</evidence>
<feature type="compositionally biased region" description="Basic and acidic residues" evidence="12">
    <location>
        <begin position="779"/>
        <end position="789"/>
    </location>
</feature>
<dbReference type="GO" id="GO:0005886">
    <property type="term" value="C:plasma membrane"/>
    <property type="evidence" value="ECO:0007669"/>
    <property type="project" value="UniProtKB-SubCell"/>
</dbReference>
<sequence>MEPRRWILGFFLVCGRLAAPAATGGNTLRYRVDEESSPDTVIGNLARDLSWTPASGFRMMKRQNASLVRLRENSGELAVAGRLDRERLCRRRLPCLVSFDVLSLSGERFRLVHVEVEVRDVNDNAPRFPRRETAVEVSENAAVGSRVALDAAEDEDVGSNDVQSYQISVNSHFTIDVMTRADGVKYAELVLMRELDRETQAAHVLELVATDGGSPPRSGDTKVVVRVQDFNDNSPVFEQNNFSVDLPEDAPPGYVILDLNAADADEGANGEVVFGFGQQVSAEIRRLFAVDPRSGRLTLESPVDFEDKKTYELDVQATDLGPNPTPSACKIVIHVQDVNDNPPEVTITPMTSTAAGVAYISEAAEPDSFVALISTADRDSGPNGRVQCALYGHAHFALRRAREDSYTLVTTAALDRERTAEYNLTVMAEDLGSPPLRTVSRYTVRLADENDNAPAFATPAHEVCVEENNAPGAYVTTVAATDLDVGRNAKITYRLVDRLVMGSLVSTFVSLDPASGSLYALRSFNYEVMKRLEVGVQASDGGFPQLHGTATVTLKIVDQNDNAPSIVQPVLLNGTAEVPLPRDAPPGYVVTQVRARDADEGRNAELTFNLVDGGDLGFSINRATGQITVGRKLPHDLADAVRVRVAVSDAGQPPLTSTATIRLVPTAAAPAGDNFYAKSEEEAPGQWDESIVIIAVLAGSCTVLLVAIILITTICSRHKRGDRRGGGAPRDKGDVPRLEQGEKGNAMALIADHGGGMFDVRASQAVFVIPAAPTSSEDSSPKDRKDKTCPFKSKGRALDGKMEGYCTLPGYGKETTRPVTIWKGNSMTTISARDPQISGKDSGKGDSDFNDSDSDISDGNKKDCMAVNGLWACTSECKILGHSDRCWSPSAIRPGGNPANRHLSTFAKTATLPRDGHGKGQAAKAVHEKAQHRKFDYILVCPPQPEKIPESEEMSIAAYTPCAKMFPADDDEDSFPKS</sequence>
<dbReference type="Ensembl" id="ENSDCDT00010055650.1">
    <property type="protein sequence ID" value="ENSDCDP00010045469.1"/>
    <property type="gene ID" value="ENSDCDG00010028012.1"/>
</dbReference>
<dbReference type="FunFam" id="2.60.40.60:FF:000120">
    <property type="entry name" value="Protocadherin 8"/>
    <property type="match status" value="1"/>
</dbReference>
<feature type="signal peptide" evidence="14">
    <location>
        <begin position="1"/>
        <end position="24"/>
    </location>
</feature>
<evidence type="ECO:0000256" key="12">
    <source>
        <dbReference type="SAM" id="MobiDB-lite"/>
    </source>
</evidence>
<dbReference type="FunFam" id="2.60.40.60:FF:000001">
    <property type="entry name" value="Protocadherin alpha 2"/>
    <property type="match status" value="1"/>
</dbReference>
<evidence type="ECO:0000256" key="1">
    <source>
        <dbReference type="ARBA" id="ARBA00004251"/>
    </source>
</evidence>
<evidence type="ECO:0000256" key="4">
    <source>
        <dbReference type="ARBA" id="ARBA00022729"/>
    </source>
</evidence>
<dbReference type="PRINTS" id="PR00205">
    <property type="entry name" value="CADHERIN"/>
</dbReference>
<dbReference type="PROSITE" id="PS50268">
    <property type="entry name" value="CADHERIN_2"/>
    <property type="match status" value="6"/>
</dbReference>
<reference evidence="16" key="2">
    <citation type="submission" date="2025-05" db="UniProtKB">
        <authorList>
            <consortium name="Ensembl"/>
        </authorList>
    </citation>
    <scope>IDENTIFICATION</scope>
</reference>
<evidence type="ECO:0000313" key="17">
    <source>
        <dbReference type="Proteomes" id="UP000694580"/>
    </source>
</evidence>
<feature type="domain" description="Cadherin" evidence="15">
    <location>
        <begin position="352"/>
        <end position="456"/>
    </location>
</feature>
<keyword evidence="2" id="KW-1003">Cell membrane</keyword>
<dbReference type="FunFam" id="2.60.40.60:FF:000003">
    <property type="entry name" value="Protocadherin alpha 2"/>
    <property type="match status" value="1"/>
</dbReference>
<evidence type="ECO:0000256" key="10">
    <source>
        <dbReference type="ARBA" id="ARBA00023180"/>
    </source>
</evidence>
<keyword evidence="17" id="KW-1185">Reference proteome</keyword>
<feature type="domain" description="Cadherin" evidence="15">
    <location>
        <begin position="572"/>
        <end position="663"/>
    </location>
</feature>
<evidence type="ECO:0000256" key="11">
    <source>
        <dbReference type="PROSITE-ProRule" id="PRU00043"/>
    </source>
</evidence>
<dbReference type="Pfam" id="PF00028">
    <property type="entry name" value="Cadherin"/>
    <property type="match status" value="5"/>
</dbReference>
<dbReference type="FunFam" id="2.60.40.60:FF:000002">
    <property type="entry name" value="Protocadherin alpha 2"/>
    <property type="match status" value="1"/>
</dbReference>
<keyword evidence="4 14" id="KW-0732">Signal</keyword>
<comment type="subcellular location">
    <subcellularLocation>
        <location evidence="1">Cell membrane</location>
        <topology evidence="1">Single-pass type I membrane protein</topology>
    </subcellularLocation>
</comment>
<evidence type="ECO:0000256" key="13">
    <source>
        <dbReference type="SAM" id="Phobius"/>
    </source>
</evidence>
<protein>
    <recommendedName>
        <fullName evidence="15">Cadherin domain-containing protein</fullName>
    </recommendedName>
</protein>
<evidence type="ECO:0000256" key="3">
    <source>
        <dbReference type="ARBA" id="ARBA00022692"/>
    </source>
</evidence>
<accession>A0A8C4B3X8</accession>
<feature type="chain" id="PRO_5044680200" description="Cadherin domain-containing protein" evidence="14">
    <location>
        <begin position="25"/>
        <end position="978"/>
    </location>
</feature>
<feature type="region of interest" description="Disordered" evidence="12">
    <location>
        <begin position="826"/>
        <end position="858"/>
    </location>
</feature>
<dbReference type="Pfam" id="PF08266">
    <property type="entry name" value="Cadherin_2"/>
    <property type="match status" value="1"/>
</dbReference>